<evidence type="ECO:0000313" key="3">
    <source>
        <dbReference type="Proteomes" id="UP001519363"/>
    </source>
</evidence>
<name>A0ABS5AAM1_9PSEU</name>
<dbReference type="GO" id="GO:0050077">
    <property type="term" value="F:maleylpyruvate isomerase activity"/>
    <property type="evidence" value="ECO:0007669"/>
    <property type="project" value="UniProtKB-EC"/>
</dbReference>
<dbReference type="NCBIfam" id="TIGR03083">
    <property type="entry name" value="maleylpyruvate isomerase family mycothiol-dependent enzyme"/>
    <property type="match status" value="1"/>
</dbReference>
<keyword evidence="2" id="KW-0413">Isomerase</keyword>
<proteinExistence type="predicted"/>
<dbReference type="Gene3D" id="1.20.120.450">
    <property type="entry name" value="dinb family like domain"/>
    <property type="match status" value="1"/>
</dbReference>
<evidence type="ECO:0000313" key="2">
    <source>
        <dbReference type="EMBL" id="MBP2473633.1"/>
    </source>
</evidence>
<organism evidence="2 3">
    <name type="scientific">Crossiella equi</name>
    <dbReference type="NCBI Taxonomy" id="130796"/>
    <lineage>
        <taxon>Bacteria</taxon>
        <taxon>Bacillati</taxon>
        <taxon>Actinomycetota</taxon>
        <taxon>Actinomycetes</taxon>
        <taxon>Pseudonocardiales</taxon>
        <taxon>Pseudonocardiaceae</taxon>
        <taxon>Crossiella</taxon>
    </lineage>
</organism>
<dbReference type="InterPro" id="IPR036527">
    <property type="entry name" value="SCP2_sterol-bd_dom_sf"/>
</dbReference>
<dbReference type="EC" id="5.2.1.4" evidence="2"/>
<comment type="caution">
    <text evidence="2">The sequence shown here is derived from an EMBL/GenBank/DDBJ whole genome shotgun (WGS) entry which is preliminary data.</text>
</comment>
<evidence type="ECO:0000259" key="1">
    <source>
        <dbReference type="Pfam" id="PF11716"/>
    </source>
</evidence>
<dbReference type="SUPFAM" id="SSF109854">
    <property type="entry name" value="DinB/YfiT-like putative metalloenzymes"/>
    <property type="match status" value="1"/>
</dbReference>
<feature type="domain" description="Mycothiol-dependent maleylpyruvate isomerase metal-binding" evidence="1">
    <location>
        <begin position="3"/>
        <end position="137"/>
    </location>
</feature>
<protein>
    <submittedName>
        <fullName evidence="2">Maleylpyruvate isomerase</fullName>
        <ecNumber evidence="2">5.2.1.4</ecNumber>
    </submittedName>
</protein>
<dbReference type="InterPro" id="IPR024344">
    <property type="entry name" value="MDMPI_metal-binding"/>
</dbReference>
<dbReference type="SUPFAM" id="SSF55718">
    <property type="entry name" value="SCP-like"/>
    <property type="match status" value="1"/>
</dbReference>
<dbReference type="RefSeq" id="WP_158103433.1">
    <property type="nucleotide sequence ID" value="NZ_JAGIOO010000001.1"/>
</dbReference>
<dbReference type="Proteomes" id="UP001519363">
    <property type="component" value="Unassembled WGS sequence"/>
</dbReference>
<reference evidence="2 3" key="1">
    <citation type="submission" date="2021-03" db="EMBL/GenBank/DDBJ databases">
        <title>Sequencing the genomes of 1000 actinobacteria strains.</title>
        <authorList>
            <person name="Klenk H.-P."/>
        </authorList>
    </citation>
    <scope>NUCLEOTIDE SEQUENCE [LARGE SCALE GENOMIC DNA]</scope>
    <source>
        <strain evidence="2 3">DSM 44580</strain>
    </source>
</reference>
<dbReference type="EMBL" id="JAGIOO010000001">
    <property type="protein sequence ID" value="MBP2473633.1"/>
    <property type="molecule type" value="Genomic_DNA"/>
</dbReference>
<dbReference type="InterPro" id="IPR034660">
    <property type="entry name" value="DinB/YfiT-like"/>
</dbReference>
<gene>
    <name evidence="2" type="ORF">JOF53_002505</name>
</gene>
<dbReference type="InterPro" id="IPR017517">
    <property type="entry name" value="Maleyloyr_isom"/>
</dbReference>
<sequence length="201" mass="21831">MFDQIAAANDRLRSLLDPPLAVGEPSGLPGWTRGHLLTHFANCARAIARQAEYALRGETIEIYDGGRPGRAAAIEAGAHRPAREQAEDVRAALDELEAVWCKATTADWARPVSYRDGTLLGTAQAWWREIELHTVDLGLGYTPAEWTPEFTAYLTDFLRVRLPGPVELSGDPTDVAAWLAGRPHAGPVTAEGGLPELLPYP</sequence>
<accession>A0ABS5AAM1</accession>
<dbReference type="Pfam" id="PF11716">
    <property type="entry name" value="MDMPI_N"/>
    <property type="match status" value="1"/>
</dbReference>
<keyword evidence="3" id="KW-1185">Reference proteome</keyword>